<evidence type="ECO:0000256" key="4">
    <source>
        <dbReference type="ARBA" id="ARBA00022692"/>
    </source>
</evidence>
<evidence type="ECO:0000313" key="11">
    <source>
        <dbReference type="Proteomes" id="UP000703590"/>
    </source>
</evidence>
<keyword evidence="4 8" id="KW-0812">Transmembrane</keyword>
<dbReference type="Proteomes" id="UP000703590">
    <property type="component" value="Unassembled WGS sequence"/>
</dbReference>
<accession>A0ABS2WRU4</accession>
<dbReference type="SUPFAM" id="SSF111352">
    <property type="entry name" value="Ammonium transporter"/>
    <property type="match status" value="1"/>
</dbReference>
<evidence type="ECO:0000256" key="5">
    <source>
        <dbReference type="ARBA" id="ARBA00022989"/>
    </source>
</evidence>
<feature type="transmembrane region" description="Helical" evidence="8">
    <location>
        <begin position="344"/>
        <end position="369"/>
    </location>
</feature>
<evidence type="ECO:0000256" key="6">
    <source>
        <dbReference type="ARBA" id="ARBA00023136"/>
    </source>
</evidence>
<feature type="transmembrane region" description="Helical" evidence="8">
    <location>
        <begin position="121"/>
        <end position="139"/>
    </location>
</feature>
<evidence type="ECO:0000256" key="1">
    <source>
        <dbReference type="ARBA" id="ARBA00004141"/>
    </source>
</evidence>
<sequence length="404" mass="42888">MENFADVKYVLDGFLFVIMGALVMWMAAGFAMLEAGLTRSKNTATILTKNITLYALAGITYYFIGYNLMYGDGNALSGSIGPVVAESGGDYPTMADFFFQMVFVATAASVVSGTIAERMKLWPFIIFVFVLTSFIYPLQGHWTWGGSELGGLLEGFSDFAGSTIVHSVGGWAALAGVLLLGARKGKYSKDGSIKAIPGSNLPLATLGTFILWLGWFGFNGGSQLALGSKDDIDGIASVIASTNMAAAAGAITAMILTQLIYKRVDLTMVLNGALGGLVAVTAGPDLGMNVAFIDGIVGGILVVLAVPFFDKLRIDDPVGALSVHLVCGIWGTLAVGIFNPDVSILAQIKGIVVIGLFVFIASFIVWYILKITMGIRVSEEVEYEGLDVHECGLEAYPEFNKINR</sequence>
<comment type="subcellular location">
    <subcellularLocation>
        <location evidence="8">Cell membrane</location>
        <topology evidence="8">Multi-pass membrane protein</topology>
    </subcellularLocation>
    <subcellularLocation>
        <location evidence="1">Membrane</location>
        <topology evidence="1">Multi-pass membrane protein</topology>
    </subcellularLocation>
</comment>
<feature type="transmembrane region" description="Helical" evidence="8">
    <location>
        <begin position="290"/>
        <end position="309"/>
    </location>
</feature>
<keyword evidence="11" id="KW-1185">Reference proteome</keyword>
<evidence type="ECO:0000256" key="3">
    <source>
        <dbReference type="ARBA" id="ARBA00022448"/>
    </source>
</evidence>
<evidence type="ECO:0000259" key="9">
    <source>
        <dbReference type="Pfam" id="PF00909"/>
    </source>
</evidence>
<feature type="transmembrane region" description="Helical" evidence="8">
    <location>
        <begin position="159"/>
        <end position="180"/>
    </location>
</feature>
<dbReference type="InterPro" id="IPR029020">
    <property type="entry name" value="Ammonium/urea_transptr"/>
</dbReference>
<proteinExistence type="inferred from homology"/>
<evidence type="ECO:0000256" key="8">
    <source>
        <dbReference type="RuleBase" id="RU362002"/>
    </source>
</evidence>
<feature type="transmembrane region" description="Helical" evidence="8">
    <location>
        <begin position="45"/>
        <end position="64"/>
    </location>
</feature>
<feature type="transmembrane region" description="Helical" evidence="8">
    <location>
        <begin position="13"/>
        <end position="33"/>
    </location>
</feature>
<dbReference type="InterPro" id="IPR001905">
    <property type="entry name" value="Ammonium_transpt"/>
</dbReference>
<comment type="similarity">
    <text evidence="2 8">Belongs to the ammonia transporter channel (TC 1.A.11.2) family.</text>
</comment>
<dbReference type="InterPro" id="IPR019879">
    <property type="entry name" value="Ammonium_transptr_marine"/>
</dbReference>
<keyword evidence="3 8" id="KW-0813">Transport</keyword>
<comment type="caution">
    <text evidence="10">The sequence shown here is derived from an EMBL/GenBank/DDBJ whole genome shotgun (WGS) entry which is preliminary data.</text>
</comment>
<keyword evidence="7 8" id="KW-0924">Ammonia transport</keyword>
<evidence type="ECO:0000256" key="7">
    <source>
        <dbReference type="ARBA" id="ARBA00023177"/>
    </source>
</evidence>
<dbReference type="PROSITE" id="PS01219">
    <property type="entry name" value="AMMONIUM_TRANSP"/>
    <property type="match status" value="1"/>
</dbReference>
<dbReference type="EMBL" id="JAFHKK010000011">
    <property type="protein sequence ID" value="MBN2964396.1"/>
    <property type="molecule type" value="Genomic_DNA"/>
</dbReference>
<keyword evidence="5 8" id="KW-1133">Transmembrane helix</keyword>
<evidence type="ECO:0000256" key="2">
    <source>
        <dbReference type="ARBA" id="ARBA00005887"/>
    </source>
</evidence>
<feature type="domain" description="Ammonium transporter AmtB-like" evidence="9">
    <location>
        <begin position="16"/>
        <end position="396"/>
    </location>
</feature>
<gene>
    <name evidence="10" type="primary">amt</name>
    <name evidence="10" type="ORF">JWV37_06360</name>
</gene>
<dbReference type="Gene3D" id="1.10.3430.10">
    <property type="entry name" value="Ammonium transporter AmtB like domains"/>
    <property type="match status" value="1"/>
</dbReference>
<keyword evidence="6 8" id="KW-0472">Membrane</keyword>
<dbReference type="InterPro" id="IPR018047">
    <property type="entry name" value="Ammonium_transpt_CS"/>
</dbReference>
<dbReference type="Pfam" id="PF00909">
    <property type="entry name" value="Ammonium_transp"/>
    <property type="match status" value="1"/>
</dbReference>
<dbReference type="NCBIfam" id="TIGR00836">
    <property type="entry name" value="amt"/>
    <property type="match status" value="1"/>
</dbReference>
<reference evidence="10" key="1">
    <citation type="submission" date="2021-02" db="EMBL/GenBank/DDBJ databases">
        <title>Sulfurospirillum tamanensis sp. nov.</title>
        <authorList>
            <person name="Frolova A."/>
            <person name="Merkel A."/>
            <person name="Slobodkin A."/>
        </authorList>
    </citation>
    <scope>NUCLEOTIDE SEQUENCE</scope>
    <source>
        <strain evidence="10">T05b</strain>
    </source>
</reference>
<dbReference type="RefSeq" id="WP_205458947.1">
    <property type="nucleotide sequence ID" value="NZ_JAFHKK010000011.1"/>
</dbReference>
<evidence type="ECO:0000313" key="10">
    <source>
        <dbReference type="EMBL" id="MBN2964396.1"/>
    </source>
</evidence>
<name>A0ABS2WRU4_9BACT</name>
<feature type="transmembrane region" description="Helical" evidence="8">
    <location>
        <begin position="97"/>
        <end position="116"/>
    </location>
</feature>
<dbReference type="InterPro" id="IPR024041">
    <property type="entry name" value="NH4_transpt_AmtB-like_dom"/>
</dbReference>
<reference evidence="10" key="2">
    <citation type="submission" date="2021-02" db="EMBL/GenBank/DDBJ databases">
        <authorList>
            <person name="Merkel A.Y."/>
        </authorList>
    </citation>
    <scope>NUCLEOTIDE SEQUENCE</scope>
    <source>
        <strain evidence="10">T05b</strain>
    </source>
</reference>
<dbReference type="PANTHER" id="PTHR11730:SF62">
    <property type="entry name" value="AMMONIUM TRANSPORTER SLL1017-RELATED"/>
    <property type="match status" value="1"/>
</dbReference>
<dbReference type="NCBIfam" id="TIGR03644">
    <property type="entry name" value="marine_trans_1"/>
    <property type="match status" value="1"/>
</dbReference>
<organism evidence="10 11">
    <name type="scientific">Sulfurospirillum tamanense</name>
    <dbReference type="NCBI Taxonomy" id="2813362"/>
    <lineage>
        <taxon>Bacteria</taxon>
        <taxon>Pseudomonadati</taxon>
        <taxon>Campylobacterota</taxon>
        <taxon>Epsilonproteobacteria</taxon>
        <taxon>Campylobacterales</taxon>
        <taxon>Sulfurospirillaceae</taxon>
        <taxon>Sulfurospirillum</taxon>
    </lineage>
</organism>
<feature type="transmembrane region" description="Helical" evidence="8">
    <location>
        <begin position="238"/>
        <end position="261"/>
    </location>
</feature>
<protein>
    <recommendedName>
        <fullName evidence="8">Ammonium transporter</fullName>
    </recommendedName>
</protein>
<feature type="transmembrane region" description="Helical" evidence="8">
    <location>
        <begin position="268"/>
        <end position="284"/>
    </location>
</feature>
<feature type="transmembrane region" description="Helical" evidence="8">
    <location>
        <begin position="201"/>
        <end position="218"/>
    </location>
</feature>
<dbReference type="PANTHER" id="PTHR11730">
    <property type="entry name" value="AMMONIUM TRANSPORTER"/>
    <property type="match status" value="1"/>
</dbReference>
<feature type="transmembrane region" description="Helical" evidence="8">
    <location>
        <begin position="321"/>
        <end position="338"/>
    </location>
</feature>